<protein>
    <submittedName>
        <fullName evidence="8">RagB/SusD family nutrient uptake outer membrane protein</fullName>
    </submittedName>
</protein>
<evidence type="ECO:0000259" key="6">
    <source>
        <dbReference type="Pfam" id="PF07980"/>
    </source>
</evidence>
<comment type="similarity">
    <text evidence="2">Belongs to the SusD family.</text>
</comment>
<evidence type="ECO:0000256" key="4">
    <source>
        <dbReference type="ARBA" id="ARBA00023136"/>
    </source>
</evidence>
<evidence type="ECO:0000256" key="2">
    <source>
        <dbReference type="ARBA" id="ARBA00006275"/>
    </source>
</evidence>
<evidence type="ECO:0000259" key="7">
    <source>
        <dbReference type="Pfam" id="PF14322"/>
    </source>
</evidence>
<evidence type="ECO:0000313" key="8">
    <source>
        <dbReference type="EMBL" id="MBO8483312.1"/>
    </source>
</evidence>
<keyword evidence="3" id="KW-0732">Signal</keyword>
<dbReference type="Pfam" id="PF14322">
    <property type="entry name" value="SusD-like_3"/>
    <property type="match status" value="1"/>
</dbReference>
<dbReference type="SUPFAM" id="SSF48452">
    <property type="entry name" value="TPR-like"/>
    <property type="match status" value="1"/>
</dbReference>
<comment type="subcellular location">
    <subcellularLocation>
        <location evidence="1">Cell outer membrane</location>
    </subcellularLocation>
</comment>
<evidence type="ECO:0000256" key="5">
    <source>
        <dbReference type="ARBA" id="ARBA00023237"/>
    </source>
</evidence>
<evidence type="ECO:0000313" key="9">
    <source>
        <dbReference type="Proteomes" id="UP000725002"/>
    </source>
</evidence>
<dbReference type="InterPro" id="IPR033985">
    <property type="entry name" value="SusD-like_N"/>
</dbReference>
<evidence type="ECO:0000256" key="3">
    <source>
        <dbReference type="ARBA" id="ARBA00022729"/>
    </source>
</evidence>
<dbReference type="Proteomes" id="UP000725002">
    <property type="component" value="Unassembled WGS sequence"/>
</dbReference>
<sequence length="584" mass="66225">MRNKYLYLFMLSTLAVVSCDFMEPELDSTRDESILDEVAYYCGPLNDVYDNLPNLFDNTMDVMTDNAVKRDESGEYYRCGIGALSPNMNPIGIWSNAYECIRNLNIFINRSVLNNDTEYRTPVRFFRFNDDNSYQNNLDMFWRLKGEAYGLRAYWMTELLRNYAGIAESGELLGVPLVGNVVLEADDNLEIPRATYEDCIKAILDDCDSALVKCKLPDRYTGNSVVYGSSFRDHICGAAVKAIRARALLYYASPAFNPQNDSKRWEDAANAAAEAIQALGGVNAAFSSREEYYFTQTDNRTWKNYDLIMRGKVMTGNSRFEQDNYPPQMYGSALINVSQNFVDAFPDKNGYPISESMSYDPANPYANRDARLALFVGYNGGKIGSYVLNTAEDGVDAYNPLTGTTRSGYYLKKTLRESIVYTLGNFTGTKRTNILYGLPELLLNYAEAANMAWGPSGDPEGYGFTAKDALRRILTRDNKAAGAQYLDNVIGDDQEKFNGYVRIQRRIELSFEGHYYYDLRRWYAADPDWESYINIPVNGIEITTADSGTEYKTVELEKRHFTSPYQPIPYSEVYNAGIVQNKGW</sequence>
<comment type="caution">
    <text evidence="8">The sequence shown here is derived from an EMBL/GenBank/DDBJ whole genome shotgun (WGS) entry which is preliminary data.</text>
</comment>
<name>A0A940DQL8_9BACT</name>
<dbReference type="GO" id="GO:0009279">
    <property type="term" value="C:cell outer membrane"/>
    <property type="evidence" value="ECO:0007669"/>
    <property type="project" value="UniProtKB-SubCell"/>
</dbReference>
<reference evidence="8" key="2">
    <citation type="journal article" date="2021" name="PeerJ">
        <title>Extensive microbial diversity within the chicken gut microbiome revealed by metagenomics and culture.</title>
        <authorList>
            <person name="Gilroy R."/>
            <person name="Ravi A."/>
            <person name="Getino M."/>
            <person name="Pursley I."/>
            <person name="Horton D.L."/>
            <person name="Alikhan N.F."/>
            <person name="Baker D."/>
            <person name="Gharbi K."/>
            <person name="Hall N."/>
            <person name="Watson M."/>
            <person name="Adriaenssens E.M."/>
            <person name="Foster-Nyarko E."/>
            <person name="Jarju S."/>
            <person name="Secka A."/>
            <person name="Antonio M."/>
            <person name="Oren A."/>
            <person name="Chaudhuri R.R."/>
            <person name="La Ragione R."/>
            <person name="Hildebrand F."/>
            <person name="Pallen M.J."/>
        </authorList>
    </citation>
    <scope>NUCLEOTIDE SEQUENCE</scope>
    <source>
        <strain evidence="8">G3-8215</strain>
    </source>
</reference>
<organism evidence="8 9">
    <name type="scientific">Candidatus Cryptobacteroides avicola</name>
    <dbReference type="NCBI Taxonomy" id="2840757"/>
    <lineage>
        <taxon>Bacteria</taxon>
        <taxon>Pseudomonadati</taxon>
        <taxon>Bacteroidota</taxon>
        <taxon>Bacteroidia</taxon>
        <taxon>Bacteroidales</taxon>
        <taxon>Candidatus Cryptobacteroides</taxon>
    </lineage>
</organism>
<keyword evidence="4" id="KW-0472">Membrane</keyword>
<dbReference type="Gene3D" id="1.25.40.390">
    <property type="match status" value="1"/>
</dbReference>
<reference evidence="8" key="1">
    <citation type="submission" date="2020-10" db="EMBL/GenBank/DDBJ databases">
        <authorList>
            <person name="Gilroy R."/>
        </authorList>
    </citation>
    <scope>NUCLEOTIDE SEQUENCE</scope>
    <source>
        <strain evidence="8">G3-8215</strain>
    </source>
</reference>
<dbReference type="EMBL" id="JADILV010000029">
    <property type="protein sequence ID" value="MBO8483312.1"/>
    <property type="molecule type" value="Genomic_DNA"/>
</dbReference>
<gene>
    <name evidence="8" type="ORF">IAB75_04285</name>
</gene>
<feature type="domain" description="SusD-like N-terminal" evidence="7">
    <location>
        <begin position="32"/>
        <end position="210"/>
    </location>
</feature>
<accession>A0A940DQL8</accession>
<dbReference type="Pfam" id="PF07980">
    <property type="entry name" value="SusD_RagB"/>
    <property type="match status" value="1"/>
</dbReference>
<proteinExistence type="inferred from homology"/>
<keyword evidence="5" id="KW-0998">Cell outer membrane</keyword>
<dbReference type="InterPro" id="IPR012944">
    <property type="entry name" value="SusD_RagB_dom"/>
</dbReference>
<evidence type="ECO:0000256" key="1">
    <source>
        <dbReference type="ARBA" id="ARBA00004442"/>
    </source>
</evidence>
<dbReference type="PROSITE" id="PS51257">
    <property type="entry name" value="PROKAR_LIPOPROTEIN"/>
    <property type="match status" value="1"/>
</dbReference>
<dbReference type="InterPro" id="IPR011990">
    <property type="entry name" value="TPR-like_helical_dom_sf"/>
</dbReference>
<dbReference type="AlphaFoldDB" id="A0A940DQL8"/>
<feature type="domain" description="RagB/SusD" evidence="6">
    <location>
        <begin position="315"/>
        <end position="584"/>
    </location>
</feature>